<dbReference type="KEGG" id="pmrn:116948653"/>
<keyword evidence="9 17" id="KW-0418">Kinase</keyword>
<dbReference type="AlphaFoldDB" id="A0AAJ7TP34"/>
<dbReference type="InterPro" id="IPR008144">
    <property type="entry name" value="Guanylate_kin-like_dom"/>
</dbReference>
<keyword evidence="10" id="KW-0067">ATP-binding</keyword>
<dbReference type="SMART" id="SM00072">
    <property type="entry name" value="GuKc"/>
    <property type="match status" value="1"/>
</dbReference>
<proteinExistence type="inferred from homology"/>
<evidence type="ECO:0000256" key="10">
    <source>
        <dbReference type="ARBA" id="ARBA00022840"/>
    </source>
</evidence>
<dbReference type="PROSITE" id="PS00856">
    <property type="entry name" value="GUANYLATE_KINASE_1"/>
    <property type="match status" value="1"/>
</dbReference>
<dbReference type="GO" id="GO:0001917">
    <property type="term" value="C:photoreceptor inner segment"/>
    <property type="evidence" value="ECO:0007669"/>
    <property type="project" value="UniProtKB-SubCell"/>
</dbReference>
<dbReference type="FunFam" id="3.40.50.300:FF:000879">
    <property type="entry name" value="Guanylate kinase 1"/>
    <property type="match status" value="1"/>
</dbReference>
<evidence type="ECO:0000256" key="1">
    <source>
        <dbReference type="ARBA" id="ARBA00004437"/>
    </source>
</evidence>
<dbReference type="SUPFAM" id="SSF52540">
    <property type="entry name" value="P-loop containing nucleoside triphosphate hydrolases"/>
    <property type="match status" value="1"/>
</dbReference>
<evidence type="ECO:0000313" key="16">
    <source>
        <dbReference type="Proteomes" id="UP001318040"/>
    </source>
</evidence>
<reference evidence="17" key="1">
    <citation type="submission" date="2025-08" db="UniProtKB">
        <authorList>
            <consortium name="RefSeq"/>
        </authorList>
    </citation>
    <scope>IDENTIFICATION</scope>
    <source>
        <tissue evidence="17">Sperm</tissue>
    </source>
</reference>
<comment type="similarity">
    <text evidence="3">Belongs to the guanylate kinase family.</text>
</comment>
<evidence type="ECO:0000259" key="15">
    <source>
        <dbReference type="PROSITE" id="PS50052"/>
    </source>
</evidence>
<dbReference type="FunFam" id="3.30.63.10:FF:000002">
    <property type="entry name" value="Guanylate kinase 1"/>
    <property type="match status" value="1"/>
</dbReference>
<gene>
    <name evidence="17" type="primary">GUK1</name>
</gene>
<keyword evidence="7" id="KW-0808">Transferase</keyword>
<dbReference type="InterPro" id="IPR020590">
    <property type="entry name" value="Guanylate_kinase_CS"/>
</dbReference>
<dbReference type="InterPro" id="IPR017665">
    <property type="entry name" value="Guanylate_kinase"/>
</dbReference>
<evidence type="ECO:0000256" key="6">
    <source>
        <dbReference type="ARBA" id="ARBA00022490"/>
    </source>
</evidence>
<dbReference type="GO" id="GO:0005524">
    <property type="term" value="F:ATP binding"/>
    <property type="evidence" value="ECO:0007669"/>
    <property type="project" value="UniProtKB-KW"/>
</dbReference>
<dbReference type="PANTHER" id="PTHR23117">
    <property type="entry name" value="GUANYLATE KINASE-RELATED"/>
    <property type="match status" value="1"/>
</dbReference>
<dbReference type="InterPro" id="IPR008145">
    <property type="entry name" value="GK/Ca_channel_bsu"/>
</dbReference>
<evidence type="ECO:0000256" key="8">
    <source>
        <dbReference type="ARBA" id="ARBA00022741"/>
    </source>
</evidence>
<evidence type="ECO:0000256" key="4">
    <source>
        <dbReference type="ARBA" id="ARBA00012961"/>
    </source>
</evidence>
<dbReference type="Pfam" id="PF00625">
    <property type="entry name" value="Guanylate_kin"/>
    <property type="match status" value="1"/>
</dbReference>
<feature type="compositionally biased region" description="Pro residues" evidence="14">
    <location>
        <begin position="19"/>
        <end position="28"/>
    </location>
</feature>
<name>A0AAJ7TP34_PETMA</name>
<evidence type="ECO:0000256" key="3">
    <source>
        <dbReference type="ARBA" id="ARBA00005790"/>
    </source>
</evidence>
<sequence length="305" mass="34608">MPHSGSNCELNPRLATPLSPAPSSPPGTTPIITTWYHHHHHHHHHYHHYHRHHHRHHHHYHHHHVTLATRAPSLALSEEESAGINNNNSSGVKQMFRLFSLWRLLQGMMGPRPVVLSGPSGAGKSTLVKRLMQEYADVFGFSVSHTTRNPRAGEVDGKDYHFVCREEMEKGILADEFIEHAEFSGNLYGTSKKAVEVIRDHNQICILDLDIQGVRSMKRTTLNPLYLSIHPPSIEALEERLRGRKTESEESIQKRLAAARADLEISKEPGIFDAVIINDDLDEAYNKLKDVLSEEIQKVQASKKN</sequence>
<keyword evidence="6" id="KW-0963">Cytoplasm</keyword>
<evidence type="ECO:0000256" key="9">
    <source>
        <dbReference type="ARBA" id="ARBA00022777"/>
    </source>
</evidence>
<dbReference type="Gene3D" id="3.40.50.300">
    <property type="entry name" value="P-loop containing nucleotide triphosphate hydrolases"/>
    <property type="match status" value="1"/>
</dbReference>
<evidence type="ECO:0000256" key="11">
    <source>
        <dbReference type="ARBA" id="ARBA00030128"/>
    </source>
</evidence>
<feature type="region of interest" description="Disordered" evidence="14">
    <location>
        <begin position="1"/>
        <end position="33"/>
    </location>
</feature>
<comment type="subunit">
    <text evidence="13">Monomer. Interacts with RD3.</text>
</comment>
<dbReference type="EC" id="2.7.4.8" evidence="4"/>
<keyword evidence="8" id="KW-0547">Nucleotide-binding</keyword>
<evidence type="ECO:0000256" key="14">
    <source>
        <dbReference type="SAM" id="MobiDB-lite"/>
    </source>
</evidence>
<organism evidence="16 17">
    <name type="scientific">Petromyzon marinus</name>
    <name type="common">Sea lamprey</name>
    <dbReference type="NCBI Taxonomy" id="7757"/>
    <lineage>
        <taxon>Eukaryota</taxon>
        <taxon>Metazoa</taxon>
        <taxon>Chordata</taxon>
        <taxon>Craniata</taxon>
        <taxon>Vertebrata</taxon>
        <taxon>Cyclostomata</taxon>
        <taxon>Hyperoartia</taxon>
        <taxon>Petromyzontiformes</taxon>
        <taxon>Petromyzontidae</taxon>
        <taxon>Petromyzon</taxon>
    </lineage>
</organism>
<dbReference type="CDD" id="cd00071">
    <property type="entry name" value="GMPK"/>
    <property type="match status" value="1"/>
</dbReference>
<dbReference type="CTD" id="2987"/>
<dbReference type="GO" id="GO:0005829">
    <property type="term" value="C:cytosol"/>
    <property type="evidence" value="ECO:0007669"/>
    <property type="project" value="UniProtKB-SubCell"/>
</dbReference>
<evidence type="ECO:0000256" key="5">
    <source>
        <dbReference type="ARBA" id="ARBA00016296"/>
    </source>
</evidence>
<dbReference type="GO" id="GO:0004385">
    <property type="term" value="F:GMP kinase activity"/>
    <property type="evidence" value="ECO:0007669"/>
    <property type="project" value="UniProtKB-EC"/>
</dbReference>
<evidence type="ECO:0000256" key="13">
    <source>
        <dbReference type="ARBA" id="ARBA00065898"/>
    </source>
</evidence>
<accession>A0AAJ7TP34</accession>
<dbReference type="NCBIfam" id="TIGR03263">
    <property type="entry name" value="guanyl_kin"/>
    <property type="match status" value="1"/>
</dbReference>
<evidence type="ECO:0000313" key="17">
    <source>
        <dbReference type="RefSeq" id="XP_032821440.1"/>
    </source>
</evidence>
<feature type="compositionally biased region" description="Basic residues" evidence="14">
    <location>
        <begin position="46"/>
        <end position="65"/>
    </location>
</feature>
<dbReference type="InterPro" id="IPR027417">
    <property type="entry name" value="P-loop_NTPase"/>
</dbReference>
<evidence type="ECO:0000256" key="12">
    <source>
        <dbReference type="ARBA" id="ARBA00048594"/>
    </source>
</evidence>
<feature type="domain" description="Guanylate kinase-like" evidence="15">
    <location>
        <begin position="111"/>
        <end position="293"/>
    </location>
</feature>
<evidence type="ECO:0000256" key="7">
    <source>
        <dbReference type="ARBA" id="ARBA00022679"/>
    </source>
</evidence>
<protein>
    <recommendedName>
        <fullName evidence="5">Guanylate kinase</fullName>
        <ecNumber evidence="4">2.7.4.8</ecNumber>
    </recommendedName>
    <alternativeName>
        <fullName evidence="11">GMP kinase</fullName>
    </alternativeName>
</protein>
<dbReference type="PROSITE" id="PS50052">
    <property type="entry name" value="GUANYLATE_KINASE_2"/>
    <property type="match status" value="1"/>
</dbReference>
<dbReference type="Proteomes" id="UP001318040">
    <property type="component" value="Chromosome 34"/>
</dbReference>
<comment type="subcellular location">
    <subcellularLocation>
        <location evidence="2">Cytoplasm</location>
        <location evidence="2">Cytosol</location>
    </subcellularLocation>
    <subcellularLocation>
        <location evidence="1">Photoreceptor inner segment</location>
    </subcellularLocation>
</comment>
<dbReference type="PANTHER" id="PTHR23117:SF13">
    <property type="entry name" value="GUANYLATE KINASE"/>
    <property type="match status" value="1"/>
</dbReference>
<keyword evidence="16" id="KW-1185">Reference proteome</keyword>
<evidence type="ECO:0000256" key="2">
    <source>
        <dbReference type="ARBA" id="ARBA00004514"/>
    </source>
</evidence>
<dbReference type="RefSeq" id="XP_032821440.1">
    <property type="nucleotide sequence ID" value="XM_032965549.1"/>
</dbReference>
<comment type="catalytic activity">
    <reaction evidence="12">
        <text>GMP + ATP = GDP + ADP</text>
        <dbReference type="Rhea" id="RHEA:20780"/>
        <dbReference type="ChEBI" id="CHEBI:30616"/>
        <dbReference type="ChEBI" id="CHEBI:58115"/>
        <dbReference type="ChEBI" id="CHEBI:58189"/>
        <dbReference type="ChEBI" id="CHEBI:456216"/>
        <dbReference type="EC" id="2.7.4.8"/>
    </reaction>
</comment>
<feature type="region of interest" description="Disordered" evidence="14">
    <location>
        <begin position="46"/>
        <end position="66"/>
    </location>
</feature>